<dbReference type="KEGG" id="osg:BST96_13885"/>
<feature type="transmembrane region" description="Helical" evidence="2">
    <location>
        <begin position="7"/>
        <end position="28"/>
    </location>
</feature>
<reference evidence="3 4" key="1">
    <citation type="submission" date="2016-11" db="EMBL/GenBank/DDBJ databases">
        <title>Trade-off between light-utilization and light-protection in marine flavobacteria.</title>
        <authorList>
            <person name="Kumagai Y."/>
        </authorList>
    </citation>
    <scope>NUCLEOTIDE SEQUENCE [LARGE SCALE GENOMIC DNA]</scope>
    <source>
        <strain evidence="3 4">NBRC 107125</strain>
    </source>
</reference>
<proteinExistence type="predicted"/>
<dbReference type="InterPro" id="IPR019934">
    <property type="entry name" value="CHP03545"/>
</dbReference>
<gene>
    <name evidence="3" type="ORF">BST96_13885</name>
</gene>
<keyword evidence="2" id="KW-0812">Transmembrane</keyword>
<keyword evidence="1" id="KW-0175">Coiled coil</keyword>
<sequence>MGRWIRAWGIAVLLIITLGWYLSIDWIIKNSIETFGTQANGARVELSTAKLTLWPTRLELTGLKVTDAGKPMSNLVEAGNISTELDGLMLLRRQLIIESAALSDLQFNTPRQTSGAIAAAKNATADDSVFDIDLGGAIPTTSLPDINSLLKNEEQYFKDQIDQTQQRLTAIEQRWQSNIQQLPDEDKADEYKARFKKLKSGNFLEKVTGLTRLKEDVNKDIDLITSLKQQLEQDRKAVDQEINNAKAMPDREANRLMKKVGFSDQDVSFMSALTGNQVSQWLQQGLGIFKKITQAMGSGQTEAKPPRGEGRWIRFEEQNPLPQVLLKQATLDGIAGIADDSISFEGKAADFAFPPSDWTTPATLALTGQNSQQASLRLNASFDHRQELFNDQLSLQIDQLSLNNVTLSDSKDMGLTLGQAKTDITGAAQLGPNTIALDFTGTFSQAKLLVDSPQSTTTQQVIADSLGSVDNFDLQLIAKGDINSPTIKLRSNLDKALTAGLKKQISAQSGELKQKLKQQIQKNLSGDLSALSDKADYLDQIEDLLNSRKDEIKQLKIL</sequence>
<evidence type="ECO:0008006" key="5">
    <source>
        <dbReference type="Google" id="ProtNLM"/>
    </source>
</evidence>
<dbReference type="RefSeq" id="WP_206045342.1">
    <property type="nucleotide sequence ID" value="NZ_CP019343.1"/>
</dbReference>
<organism evidence="3 4">
    <name type="scientific">Oceanicoccus sagamiensis</name>
    <dbReference type="NCBI Taxonomy" id="716816"/>
    <lineage>
        <taxon>Bacteria</taxon>
        <taxon>Pseudomonadati</taxon>
        <taxon>Pseudomonadota</taxon>
        <taxon>Gammaproteobacteria</taxon>
        <taxon>Cellvibrionales</taxon>
        <taxon>Spongiibacteraceae</taxon>
        <taxon>Oceanicoccus</taxon>
    </lineage>
</organism>
<feature type="coiled-coil region" evidence="1">
    <location>
        <begin position="214"/>
        <end position="248"/>
    </location>
</feature>
<name>A0A1X9NHX0_9GAMM</name>
<keyword evidence="2" id="KW-0472">Membrane</keyword>
<dbReference type="STRING" id="716816.BST96_13885"/>
<dbReference type="Proteomes" id="UP000193450">
    <property type="component" value="Chromosome"/>
</dbReference>
<evidence type="ECO:0000256" key="1">
    <source>
        <dbReference type="SAM" id="Coils"/>
    </source>
</evidence>
<dbReference type="NCBIfam" id="TIGR03545">
    <property type="entry name" value="TIGR03545 family protein"/>
    <property type="match status" value="1"/>
</dbReference>
<keyword evidence="2" id="KW-1133">Transmembrane helix</keyword>
<evidence type="ECO:0000256" key="2">
    <source>
        <dbReference type="SAM" id="Phobius"/>
    </source>
</evidence>
<dbReference type="AlphaFoldDB" id="A0A1X9NHX0"/>
<evidence type="ECO:0000313" key="4">
    <source>
        <dbReference type="Proteomes" id="UP000193450"/>
    </source>
</evidence>
<accession>A0A1X9NHX0</accession>
<evidence type="ECO:0000313" key="3">
    <source>
        <dbReference type="EMBL" id="ARN75109.1"/>
    </source>
</evidence>
<dbReference type="EMBL" id="CP019343">
    <property type="protein sequence ID" value="ARN75109.1"/>
    <property type="molecule type" value="Genomic_DNA"/>
</dbReference>
<protein>
    <recommendedName>
        <fullName evidence="5">TIGR03545 family protein</fullName>
    </recommendedName>
</protein>
<keyword evidence="4" id="KW-1185">Reference proteome</keyword>